<accession>A0AAE1U7F4</accession>
<proteinExistence type="predicted"/>
<evidence type="ECO:0000256" key="1">
    <source>
        <dbReference type="SAM" id="MobiDB-lite"/>
    </source>
</evidence>
<reference evidence="2" key="1">
    <citation type="submission" date="2023-11" db="EMBL/GenBank/DDBJ databases">
        <title>Genome assemblies of two species of porcelain crab, Petrolisthes cinctipes and Petrolisthes manimaculis (Anomura: Porcellanidae).</title>
        <authorList>
            <person name="Angst P."/>
        </authorList>
    </citation>
    <scope>NUCLEOTIDE SEQUENCE</scope>
    <source>
        <strain evidence="2">PB745_02</strain>
        <tissue evidence="2">Gill</tissue>
    </source>
</reference>
<dbReference type="AlphaFoldDB" id="A0AAE1U7F4"/>
<name>A0AAE1U7F4_9EUCA</name>
<dbReference type="EMBL" id="JAWZYT010001334">
    <property type="protein sequence ID" value="KAK4313263.1"/>
    <property type="molecule type" value="Genomic_DNA"/>
</dbReference>
<gene>
    <name evidence="2" type="ORF">Pmani_015379</name>
</gene>
<keyword evidence="3" id="KW-1185">Reference proteome</keyword>
<protein>
    <submittedName>
        <fullName evidence="2">Uncharacterized protein</fullName>
    </submittedName>
</protein>
<sequence length="72" mass="8188">MALKNTSHRLPGLQTHEILAILENEDEDGDIVLHIPESEGNVNTDEDSDKSDDEATYRTRKRAWEGVVERNL</sequence>
<organism evidence="2 3">
    <name type="scientific">Petrolisthes manimaculis</name>
    <dbReference type="NCBI Taxonomy" id="1843537"/>
    <lineage>
        <taxon>Eukaryota</taxon>
        <taxon>Metazoa</taxon>
        <taxon>Ecdysozoa</taxon>
        <taxon>Arthropoda</taxon>
        <taxon>Crustacea</taxon>
        <taxon>Multicrustacea</taxon>
        <taxon>Malacostraca</taxon>
        <taxon>Eumalacostraca</taxon>
        <taxon>Eucarida</taxon>
        <taxon>Decapoda</taxon>
        <taxon>Pleocyemata</taxon>
        <taxon>Anomura</taxon>
        <taxon>Galatheoidea</taxon>
        <taxon>Porcellanidae</taxon>
        <taxon>Petrolisthes</taxon>
    </lineage>
</organism>
<evidence type="ECO:0000313" key="3">
    <source>
        <dbReference type="Proteomes" id="UP001292094"/>
    </source>
</evidence>
<dbReference type="Proteomes" id="UP001292094">
    <property type="component" value="Unassembled WGS sequence"/>
</dbReference>
<evidence type="ECO:0000313" key="2">
    <source>
        <dbReference type="EMBL" id="KAK4313263.1"/>
    </source>
</evidence>
<feature type="region of interest" description="Disordered" evidence="1">
    <location>
        <begin position="35"/>
        <end position="57"/>
    </location>
</feature>
<comment type="caution">
    <text evidence="2">The sequence shown here is derived from an EMBL/GenBank/DDBJ whole genome shotgun (WGS) entry which is preliminary data.</text>
</comment>